<reference evidence="1 2" key="1">
    <citation type="submission" date="2016-07" db="EMBL/GenBank/DDBJ databases">
        <title>Pervasive Adenine N6-methylation of Active Genes in Fungi.</title>
        <authorList>
            <consortium name="DOE Joint Genome Institute"/>
            <person name="Mondo S.J."/>
            <person name="Dannebaum R.O."/>
            <person name="Kuo R.C."/>
            <person name="Labutti K."/>
            <person name="Haridas S."/>
            <person name="Kuo A."/>
            <person name="Salamov A."/>
            <person name="Ahrendt S.R."/>
            <person name="Lipzen A."/>
            <person name="Sullivan W."/>
            <person name="Andreopoulos W.B."/>
            <person name="Clum A."/>
            <person name="Lindquist E."/>
            <person name="Daum C."/>
            <person name="Ramamoorthy G.K."/>
            <person name="Gryganskyi A."/>
            <person name="Culley D."/>
            <person name="Magnuson J.K."/>
            <person name="James T.Y."/>
            <person name="O'Malley M.A."/>
            <person name="Stajich J.E."/>
            <person name="Spatafora J.W."/>
            <person name="Visel A."/>
            <person name="Grigoriev I.V."/>
        </authorList>
    </citation>
    <scope>NUCLEOTIDE SEQUENCE [LARGE SCALE GENOMIC DNA]</scope>
    <source>
        <strain evidence="1 2">NRRL 2496</strain>
    </source>
</reference>
<evidence type="ECO:0000313" key="2">
    <source>
        <dbReference type="Proteomes" id="UP000242180"/>
    </source>
</evidence>
<dbReference type="EMBL" id="MCGN01000001">
    <property type="protein sequence ID" value="ORZ02311.1"/>
    <property type="molecule type" value="Genomic_DNA"/>
</dbReference>
<gene>
    <name evidence="1" type="ORF">BCR43DRAFT_509496</name>
</gene>
<organism evidence="1 2">
    <name type="scientific">Syncephalastrum racemosum</name>
    <name type="common">Filamentous fungus</name>
    <dbReference type="NCBI Taxonomy" id="13706"/>
    <lineage>
        <taxon>Eukaryota</taxon>
        <taxon>Fungi</taxon>
        <taxon>Fungi incertae sedis</taxon>
        <taxon>Mucoromycota</taxon>
        <taxon>Mucoromycotina</taxon>
        <taxon>Mucoromycetes</taxon>
        <taxon>Mucorales</taxon>
        <taxon>Syncephalastraceae</taxon>
        <taxon>Syncephalastrum</taxon>
    </lineage>
</organism>
<comment type="caution">
    <text evidence="1">The sequence shown here is derived from an EMBL/GenBank/DDBJ whole genome shotgun (WGS) entry which is preliminary data.</text>
</comment>
<evidence type="ECO:0000313" key="1">
    <source>
        <dbReference type="EMBL" id="ORZ02311.1"/>
    </source>
</evidence>
<name>A0A1X2HRZ9_SYNRA</name>
<sequence length="269" mass="29714">MAFTHHFRTALIADLAASTYPWPLPAVSAPPASSSLPTPLIGPEIHPTRGINFYMYKSLLVAAYRNTVLAPLAPFSPSPLPPLPLPPPYHHRTTATTPPRRVLTVTIAAPPLHHRHNTSTRHPHCHHHCTTAAQPPRHVLTVTTATSPLHHLHATSSLSPPLHHHCITSTPLQHHHHSPATLCFQSVFIHIKVVMWFDLPPRHLFTTAPRPRLSWTLMLAFNYTSFSCLAYLRNASSPTMPPPPSPPHLAALPIEREVPPFSTQSIAKS</sequence>
<protein>
    <submittedName>
        <fullName evidence="1">Uncharacterized protein</fullName>
    </submittedName>
</protein>
<dbReference type="Proteomes" id="UP000242180">
    <property type="component" value="Unassembled WGS sequence"/>
</dbReference>
<proteinExistence type="predicted"/>
<accession>A0A1X2HRZ9</accession>
<dbReference type="AlphaFoldDB" id="A0A1X2HRZ9"/>
<dbReference type="InParanoid" id="A0A1X2HRZ9"/>
<keyword evidence="2" id="KW-1185">Reference proteome</keyword>